<name>T1AJ83_9ZZZZ</name>
<proteinExistence type="predicted"/>
<dbReference type="EMBL" id="AUZZ01003572">
    <property type="protein sequence ID" value="EQD56573.1"/>
    <property type="molecule type" value="Genomic_DNA"/>
</dbReference>
<protein>
    <submittedName>
        <fullName evidence="2">PRC-barrel domain protein</fullName>
    </submittedName>
</protein>
<evidence type="ECO:0000313" key="2">
    <source>
        <dbReference type="EMBL" id="EQD56573.1"/>
    </source>
</evidence>
<dbReference type="SUPFAM" id="SSF50346">
    <property type="entry name" value="PRC-barrel domain"/>
    <property type="match status" value="1"/>
</dbReference>
<dbReference type="Gene3D" id="2.30.30.240">
    <property type="entry name" value="PRC-barrel domain"/>
    <property type="match status" value="1"/>
</dbReference>
<feature type="domain" description="PRC-barrel" evidence="1">
    <location>
        <begin position="5"/>
        <end position="44"/>
    </location>
</feature>
<evidence type="ECO:0000259" key="1">
    <source>
        <dbReference type="Pfam" id="PF05239"/>
    </source>
</evidence>
<reference evidence="2" key="2">
    <citation type="journal article" date="2014" name="ISME J.">
        <title>Microbial stratification in low pH oxic and suboxic macroscopic growths along an acid mine drainage.</title>
        <authorList>
            <person name="Mendez-Garcia C."/>
            <person name="Mesa V."/>
            <person name="Sprenger R.R."/>
            <person name="Richter M."/>
            <person name="Diez M.S."/>
            <person name="Solano J."/>
            <person name="Bargiela R."/>
            <person name="Golyshina O.V."/>
            <person name="Manteca A."/>
            <person name="Ramos J.L."/>
            <person name="Gallego J.R."/>
            <person name="Llorente I."/>
            <person name="Martins Dos Santos V.A."/>
            <person name="Jensen O.N."/>
            <person name="Pelaez A.I."/>
            <person name="Sanchez J."/>
            <person name="Ferrer M."/>
        </authorList>
    </citation>
    <scope>NUCLEOTIDE SEQUENCE</scope>
</reference>
<gene>
    <name evidence="2" type="ORF">B2A_05183</name>
</gene>
<dbReference type="InterPro" id="IPR027275">
    <property type="entry name" value="PRC-brl_dom"/>
</dbReference>
<dbReference type="Pfam" id="PF05239">
    <property type="entry name" value="PRC"/>
    <property type="match status" value="1"/>
</dbReference>
<dbReference type="InterPro" id="IPR011033">
    <property type="entry name" value="PRC_barrel-like_sf"/>
</dbReference>
<organism evidence="2">
    <name type="scientific">mine drainage metagenome</name>
    <dbReference type="NCBI Taxonomy" id="410659"/>
    <lineage>
        <taxon>unclassified sequences</taxon>
        <taxon>metagenomes</taxon>
        <taxon>ecological metagenomes</taxon>
    </lineage>
</organism>
<dbReference type="AlphaFoldDB" id="T1AJ83"/>
<reference evidence="2" key="1">
    <citation type="submission" date="2013-08" db="EMBL/GenBank/DDBJ databases">
        <authorList>
            <person name="Mendez C."/>
            <person name="Richter M."/>
            <person name="Ferrer M."/>
            <person name="Sanchez J."/>
        </authorList>
    </citation>
    <scope>NUCLEOTIDE SEQUENCE</scope>
</reference>
<sequence>MGVYVKISDIYSMDVYSDAGQYLGEVRDAIIDLEKGEVSRLLMEEWKSANREEIKRMLQQKSVLFKSIKNIGDVVLVSMAGPGGKNDTSGMEAEHLASR</sequence>
<comment type="caution">
    <text evidence="2">The sequence shown here is derived from an EMBL/GenBank/DDBJ whole genome shotgun (WGS) entry which is preliminary data.</text>
</comment>
<accession>T1AJ83</accession>